<dbReference type="GO" id="GO:0005743">
    <property type="term" value="C:mitochondrial inner membrane"/>
    <property type="evidence" value="ECO:0007669"/>
    <property type="project" value="TreeGrafter"/>
</dbReference>
<feature type="transmembrane region" description="Helical" evidence="9">
    <location>
        <begin position="118"/>
        <end position="142"/>
    </location>
</feature>
<keyword evidence="6 9" id="KW-1133">Transmembrane helix</keyword>
<feature type="transmembrane region" description="Helical" evidence="9">
    <location>
        <begin position="875"/>
        <end position="896"/>
    </location>
</feature>
<comment type="similarity">
    <text evidence="2">Belongs to the ABC transporter superfamily. ABCB family. Multidrug resistance exporter (TC 3.A.1.201) subfamily.</text>
</comment>
<dbReference type="Pfam" id="PF00664">
    <property type="entry name" value="ABC_membrane"/>
    <property type="match status" value="2"/>
</dbReference>
<feature type="transmembrane region" description="Helical" evidence="9">
    <location>
        <begin position="992"/>
        <end position="1012"/>
    </location>
</feature>
<sequence length="1301" mass="140457">MESNALEKPSRPAPSESVGTSSPTMAANDEFGHLPDHEADILRQQISSTDQDVGITTLFRYASTFDIALISVSAICSILGGAALPLMTLLFGNFQGTIQGYFLGTASYDEYIRQMVSIALYFVYLAIGEFVLVYIGTTGFIYSGERISNQIREHYLQSCLRQNIAYFDSKMSSGEITTSITTDINQIKTGMSEKLGIILAAIATFVSAFAIGFASYWKLTLVICSSVVVLLAIMYIASSFITKSSILLFFSSSSAGALAGEAFGSIRTAVAFGTEQRLAKQYDGHLMEAEKHGHKVKAVSGVMVAGMMLVLYLNYALAFWVGSTFMLNGETSLSKVLTVMMSIMLGAFDIGHVAAHVQAITMALGSAKKIFNTIDRVPPPSLDATANTGDTIEEIQGAIRFEKIKHIYPSRPDVVVLNDFTLDIPAGKTTAIVGSSGSGKSTLVGLLTRFYSPVSGKIYLDGREISTLKLRWLRENIGLVGQEPTLFNKTIYDNILDGISAQKLAGESAERQHELVVNAAKTANAHDFISGLPRGYQTVVGEKGFLLSGGQKQRICIARAIILDPKILVLDEATSALDSESENAVQVGLKQAGAGRTVIVVAHRLSTIQDADQIVVVSHGSIVEKGAHEELLSKGGAYFNLFDAQRMAAALSSKEVAQTNEKVPQMFHESSTISSGAEGTVPGDKRPKSRTDRDGKAQGDSPGAVSERKHGLWTSIKFITALNQKEQKLMLVGLFCTIICGAGNPVQAIFFAKEIMVLSVPLSSESRDDVKRNSDFWSLMYLVLAIVQFIAFTIQGLVFARCSERLIQRARDMTFRNILRQDMAFFDSTSAGTLTSLLSTETAHVAGLSGATLGTLLTVSTTLVASVALGLAIRWNLSLVIASTIPVLLACGYLRFHMLARFSTHSQTSFAESAALACETVTALPTIAALAREDEALNDYRRMIRTQQARSLVSTLQSSALYAASQSAFFLAFALGFWYGGTLLARREIDQFQFFACFSAIVFGAQSAGAFFSHAREMGNAHSAASRLKTLADRRPVIDTWSGAGEAVDHGSSAGAIEIRAVKFSYPERPDQPVLRGLSLNIPAGQYIGLVGASGSGKSTIISMLERFYDPVDGGIYLDGRDIRTLNLNQYRSIISLVSQEPVLYKGTIKENILIGLSNPDEVHQDAIEQACTEASILDFIVSLPEGFSTPVGNNGVLLSGGQKQRIALARALVRNPRLLLLDEATSSLDSESERVVQAALDRAARGERRTTIAVAHRLSTVRNADVIFVLAGGEIAEMGSHEELMRLGGRYAKMISYQSY</sequence>
<evidence type="ECO:0000259" key="11">
    <source>
        <dbReference type="PROSITE" id="PS50929"/>
    </source>
</evidence>
<dbReference type="InterPro" id="IPR011527">
    <property type="entry name" value="ABC1_TM_dom"/>
</dbReference>
<dbReference type="FunFam" id="3.40.50.300:FF:000913">
    <property type="entry name" value="ABC multidrug transporter SitT"/>
    <property type="match status" value="1"/>
</dbReference>
<evidence type="ECO:0000256" key="2">
    <source>
        <dbReference type="ARBA" id="ARBA00007577"/>
    </source>
</evidence>
<evidence type="ECO:0000256" key="8">
    <source>
        <dbReference type="SAM" id="MobiDB-lite"/>
    </source>
</evidence>
<dbReference type="PROSITE" id="PS50929">
    <property type="entry name" value="ABC_TM1F"/>
    <property type="match status" value="2"/>
</dbReference>
<evidence type="ECO:0000256" key="5">
    <source>
        <dbReference type="ARBA" id="ARBA00022840"/>
    </source>
</evidence>
<keyword evidence="13" id="KW-1185">Reference proteome</keyword>
<evidence type="ECO:0000256" key="1">
    <source>
        <dbReference type="ARBA" id="ARBA00004141"/>
    </source>
</evidence>
<dbReference type="PANTHER" id="PTHR43394">
    <property type="entry name" value="ATP-DEPENDENT PERMEASE MDL1, MITOCHONDRIAL"/>
    <property type="match status" value="1"/>
</dbReference>
<dbReference type="Gene3D" id="1.20.1560.10">
    <property type="entry name" value="ABC transporter type 1, transmembrane domain"/>
    <property type="match status" value="1"/>
</dbReference>
<dbReference type="EMBL" id="MAVT02001111">
    <property type="protein sequence ID" value="POS72004.1"/>
    <property type="molecule type" value="Genomic_DNA"/>
</dbReference>
<feature type="transmembrane region" description="Helical" evidence="9">
    <location>
        <begin position="298"/>
        <end position="321"/>
    </location>
</feature>
<protein>
    <submittedName>
        <fullName evidence="12">Multidrug resistance protein 11</fullName>
    </submittedName>
</protein>
<dbReference type="CDD" id="cd18577">
    <property type="entry name" value="ABC_6TM_Pgp_ABCB1_D1_like"/>
    <property type="match status" value="1"/>
</dbReference>
<comment type="subcellular location">
    <subcellularLocation>
        <location evidence="1">Membrane</location>
        <topology evidence="1">Multi-pass membrane protein</topology>
    </subcellularLocation>
</comment>
<dbReference type="InParanoid" id="A0A2P5HP14"/>
<feature type="transmembrane region" description="Helical" evidence="9">
    <location>
        <begin position="195"/>
        <end position="213"/>
    </location>
</feature>
<comment type="caution">
    <text evidence="12">The sequence shown here is derived from an EMBL/GenBank/DDBJ whole genome shotgun (WGS) entry which is preliminary data.</text>
</comment>
<feature type="transmembrane region" description="Helical" evidence="9">
    <location>
        <begin position="67"/>
        <end position="91"/>
    </location>
</feature>
<dbReference type="FunFam" id="3.40.50.300:FF:000251">
    <property type="entry name" value="ABC transporter B family member 19"/>
    <property type="match status" value="1"/>
</dbReference>
<feature type="transmembrane region" description="Helical" evidence="9">
    <location>
        <begin position="219"/>
        <end position="241"/>
    </location>
</feature>
<feature type="compositionally biased region" description="Basic and acidic residues" evidence="8">
    <location>
        <begin position="683"/>
        <end position="697"/>
    </location>
</feature>
<feature type="domain" description="ABC transporter" evidence="10">
    <location>
        <begin position="399"/>
        <end position="644"/>
    </location>
</feature>
<accession>A0A2P5HP14</accession>
<keyword evidence="3 9" id="KW-0812">Transmembrane</keyword>
<dbReference type="InterPro" id="IPR017871">
    <property type="entry name" value="ABC_transporter-like_CS"/>
</dbReference>
<dbReference type="STRING" id="158607.A0A2P5HP14"/>
<feature type="transmembrane region" description="Helical" evidence="9">
    <location>
        <begin position="960"/>
        <end position="980"/>
    </location>
</feature>
<evidence type="ECO:0000259" key="10">
    <source>
        <dbReference type="PROSITE" id="PS50893"/>
    </source>
</evidence>
<dbReference type="SUPFAM" id="SSF52540">
    <property type="entry name" value="P-loop containing nucleoside triphosphate hydrolases"/>
    <property type="match status" value="2"/>
</dbReference>
<dbReference type="CDD" id="cd03249">
    <property type="entry name" value="ABC_MTABC3_MDL1_MDL2"/>
    <property type="match status" value="2"/>
</dbReference>
<feature type="region of interest" description="Disordered" evidence="8">
    <location>
        <begin position="661"/>
        <end position="708"/>
    </location>
</feature>
<evidence type="ECO:0000256" key="6">
    <source>
        <dbReference type="ARBA" id="ARBA00022989"/>
    </source>
</evidence>
<dbReference type="InterPro" id="IPR003439">
    <property type="entry name" value="ABC_transporter-like_ATP-bd"/>
</dbReference>
<evidence type="ECO:0000256" key="4">
    <source>
        <dbReference type="ARBA" id="ARBA00022741"/>
    </source>
</evidence>
<evidence type="ECO:0000256" key="3">
    <source>
        <dbReference type="ARBA" id="ARBA00022692"/>
    </source>
</evidence>
<name>A0A2P5HP14_DIAHE</name>
<dbReference type="InterPro" id="IPR036640">
    <property type="entry name" value="ABC1_TM_sf"/>
</dbReference>
<dbReference type="Gene3D" id="3.40.50.300">
    <property type="entry name" value="P-loop containing nucleotide triphosphate hydrolases"/>
    <property type="match status" value="2"/>
</dbReference>
<dbReference type="InterPro" id="IPR003593">
    <property type="entry name" value="AAA+_ATPase"/>
</dbReference>
<feature type="transmembrane region" description="Helical" evidence="9">
    <location>
        <begin position="341"/>
        <end position="364"/>
    </location>
</feature>
<reference evidence="12" key="1">
    <citation type="submission" date="2017-09" db="EMBL/GenBank/DDBJ databases">
        <title>Polyketide synthases of a Diaporthe helianthi virulent isolate.</title>
        <authorList>
            <person name="Baroncelli R."/>
        </authorList>
    </citation>
    <scope>NUCLEOTIDE SEQUENCE [LARGE SCALE GENOMIC DNA]</scope>
    <source>
        <strain evidence="12">7/96</strain>
    </source>
</reference>
<dbReference type="GO" id="GO:0090374">
    <property type="term" value="P:oligopeptide export from mitochondrion"/>
    <property type="evidence" value="ECO:0007669"/>
    <property type="project" value="TreeGrafter"/>
</dbReference>
<evidence type="ECO:0000313" key="12">
    <source>
        <dbReference type="EMBL" id="POS72004.1"/>
    </source>
</evidence>
<dbReference type="Pfam" id="PF00005">
    <property type="entry name" value="ABC_tran"/>
    <property type="match status" value="2"/>
</dbReference>
<gene>
    <name evidence="12" type="ORF">DHEL01_v209605</name>
</gene>
<feature type="transmembrane region" description="Helical" evidence="9">
    <location>
        <begin position="729"/>
        <end position="752"/>
    </location>
</feature>
<dbReference type="OrthoDB" id="6500128at2759"/>
<dbReference type="PROSITE" id="PS00211">
    <property type="entry name" value="ABC_TRANSPORTER_1"/>
    <property type="match status" value="2"/>
</dbReference>
<dbReference type="FunFam" id="1.20.1560.10:FF:000102">
    <property type="entry name" value="ABC multidrug transporter Mdr1"/>
    <property type="match status" value="1"/>
</dbReference>
<dbReference type="GO" id="GO:0016887">
    <property type="term" value="F:ATP hydrolysis activity"/>
    <property type="evidence" value="ECO:0007669"/>
    <property type="project" value="InterPro"/>
</dbReference>
<dbReference type="InterPro" id="IPR027417">
    <property type="entry name" value="P-loop_NTPase"/>
</dbReference>
<dbReference type="PROSITE" id="PS50893">
    <property type="entry name" value="ABC_TRANSPORTER_2"/>
    <property type="match status" value="2"/>
</dbReference>
<feature type="transmembrane region" description="Helical" evidence="9">
    <location>
        <begin position="776"/>
        <end position="800"/>
    </location>
</feature>
<dbReference type="Proteomes" id="UP000094444">
    <property type="component" value="Unassembled WGS sequence"/>
</dbReference>
<proteinExistence type="inferred from homology"/>
<dbReference type="InterPro" id="IPR039421">
    <property type="entry name" value="Type_1_exporter"/>
</dbReference>
<dbReference type="CDD" id="cd18578">
    <property type="entry name" value="ABC_6TM_Pgp_ABCB1_D2_like"/>
    <property type="match status" value="1"/>
</dbReference>
<feature type="compositionally biased region" description="Polar residues" evidence="8">
    <location>
        <begin position="661"/>
        <end position="677"/>
    </location>
</feature>
<feature type="region of interest" description="Disordered" evidence="8">
    <location>
        <begin position="1"/>
        <end position="29"/>
    </location>
</feature>
<dbReference type="SMART" id="SM00382">
    <property type="entry name" value="AAA"/>
    <property type="match status" value="2"/>
</dbReference>
<organism evidence="12 13">
    <name type="scientific">Diaporthe helianthi</name>
    <dbReference type="NCBI Taxonomy" id="158607"/>
    <lineage>
        <taxon>Eukaryota</taxon>
        <taxon>Fungi</taxon>
        <taxon>Dikarya</taxon>
        <taxon>Ascomycota</taxon>
        <taxon>Pezizomycotina</taxon>
        <taxon>Sordariomycetes</taxon>
        <taxon>Sordariomycetidae</taxon>
        <taxon>Diaporthales</taxon>
        <taxon>Diaporthaceae</taxon>
        <taxon>Diaporthe</taxon>
    </lineage>
</organism>
<feature type="domain" description="ABC transmembrane type-1" evidence="11">
    <location>
        <begin position="731"/>
        <end position="1020"/>
    </location>
</feature>
<feature type="domain" description="ABC transporter" evidence="10">
    <location>
        <begin position="1057"/>
        <end position="1298"/>
    </location>
</feature>
<evidence type="ECO:0000313" key="13">
    <source>
        <dbReference type="Proteomes" id="UP000094444"/>
    </source>
</evidence>
<evidence type="ECO:0000256" key="7">
    <source>
        <dbReference type="ARBA" id="ARBA00023136"/>
    </source>
</evidence>
<feature type="transmembrane region" description="Helical" evidence="9">
    <location>
        <begin position="845"/>
        <end position="869"/>
    </location>
</feature>
<dbReference type="GO" id="GO:0015421">
    <property type="term" value="F:ABC-type oligopeptide transporter activity"/>
    <property type="evidence" value="ECO:0007669"/>
    <property type="project" value="TreeGrafter"/>
</dbReference>
<keyword evidence="5" id="KW-0067">ATP-binding</keyword>
<keyword evidence="4" id="KW-0547">Nucleotide-binding</keyword>
<dbReference type="GO" id="GO:0005524">
    <property type="term" value="F:ATP binding"/>
    <property type="evidence" value="ECO:0007669"/>
    <property type="project" value="UniProtKB-KW"/>
</dbReference>
<dbReference type="SUPFAM" id="SSF90123">
    <property type="entry name" value="ABC transporter transmembrane region"/>
    <property type="match status" value="2"/>
</dbReference>
<dbReference type="PANTHER" id="PTHR43394:SF27">
    <property type="entry name" value="ATP-DEPENDENT TRANSLOCASE ABCB1-LIKE"/>
    <property type="match status" value="1"/>
</dbReference>
<keyword evidence="7 9" id="KW-0472">Membrane</keyword>
<evidence type="ECO:0000256" key="9">
    <source>
        <dbReference type="SAM" id="Phobius"/>
    </source>
</evidence>
<feature type="domain" description="ABC transmembrane type-1" evidence="11">
    <location>
        <begin position="72"/>
        <end position="362"/>
    </location>
</feature>